<protein>
    <submittedName>
        <fullName evidence="1">Uncharacterized protein</fullName>
    </submittedName>
</protein>
<dbReference type="OrthoDB" id="6637817at2"/>
<dbReference type="Proteomes" id="UP000238916">
    <property type="component" value="Unassembled WGS sequence"/>
</dbReference>
<name>A0A2U3KHV1_9FIRM</name>
<evidence type="ECO:0000313" key="2">
    <source>
        <dbReference type="Proteomes" id="UP000238916"/>
    </source>
</evidence>
<evidence type="ECO:0000313" key="1">
    <source>
        <dbReference type="EMBL" id="SPF39228.1"/>
    </source>
</evidence>
<dbReference type="EMBL" id="OMOF01000114">
    <property type="protein sequence ID" value="SPF39228.1"/>
    <property type="molecule type" value="Genomic_DNA"/>
</dbReference>
<sequence>MDVGSAIKIVSALANGVDPHTGEVMEIEGPFQNPNTVRALFLAIRGLELLESKEKRNNRLPSSAGKAWTTSEDEDLVKEFDIGRTIKELSEKHGRTQGAIQSRLSKLGKIESEDNTTNQFQGNNIQSNPWTAEEDDQMIREFDTGVSLRELSSKYGRNMGAIQTRLLTLGRKIF</sequence>
<gene>
    <name evidence="1" type="ORF">SBF1_2000004</name>
</gene>
<dbReference type="AlphaFoldDB" id="A0A2U3KHV1"/>
<proteinExistence type="predicted"/>
<accession>A0A2U3KHV1</accession>
<reference evidence="2" key="1">
    <citation type="submission" date="2018-02" db="EMBL/GenBank/DDBJ databases">
        <authorList>
            <person name="Hausmann B."/>
        </authorList>
    </citation>
    <scope>NUCLEOTIDE SEQUENCE [LARGE SCALE GENOMIC DNA]</scope>
    <source>
        <strain evidence="2">Peat soil MAG SbF1</strain>
    </source>
</reference>
<organism evidence="1 2">
    <name type="scientific">Candidatus Desulfosporosinus infrequens</name>
    <dbReference type="NCBI Taxonomy" id="2043169"/>
    <lineage>
        <taxon>Bacteria</taxon>
        <taxon>Bacillati</taxon>
        <taxon>Bacillota</taxon>
        <taxon>Clostridia</taxon>
        <taxon>Eubacteriales</taxon>
        <taxon>Desulfitobacteriaceae</taxon>
        <taxon>Desulfosporosinus</taxon>
    </lineage>
</organism>